<evidence type="ECO:0000313" key="2">
    <source>
        <dbReference type="EMBL" id="KAJ1367099.1"/>
    </source>
</evidence>
<dbReference type="PANTHER" id="PTHR44144">
    <property type="entry name" value="DNAJ HOMOLOG SUBFAMILY C MEMBER 9"/>
    <property type="match status" value="1"/>
</dbReference>
<proteinExistence type="predicted"/>
<keyword evidence="3" id="KW-1185">Reference proteome</keyword>
<dbReference type="InterPro" id="IPR036869">
    <property type="entry name" value="J_dom_sf"/>
</dbReference>
<dbReference type="SUPFAM" id="SSF46565">
    <property type="entry name" value="Chaperone J-domain"/>
    <property type="match status" value="1"/>
</dbReference>
<gene>
    <name evidence="2" type="ORF">KIN20_027952</name>
</gene>
<evidence type="ECO:0000313" key="3">
    <source>
        <dbReference type="Proteomes" id="UP001196413"/>
    </source>
</evidence>
<protein>
    <recommendedName>
        <fullName evidence="1">J domain-containing protein</fullName>
    </recommendedName>
</protein>
<accession>A0AAD5WEA2</accession>
<dbReference type="PROSITE" id="PS50076">
    <property type="entry name" value="DNAJ_2"/>
    <property type="match status" value="1"/>
</dbReference>
<dbReference type="GO" id="GO:0031072">
    <property type="term" value="F:heat shock protein binding"/>
    <property type="evidence" value="ECO:0007669"/>
    <property type="project" value="TreeGrafter"/>
</dbReference>
<feature type="domain" description="J" evidence="1">
    <location>
        <begin position="14"/>
        <end position="83"/>
    </location>
</feature>
<evidence type="ECO:0000259" key="1">
    <source>
        <dbReference type="PROSITE" id="PS50076"/>
    </source>
</evidence>
<dbReference type="CDD" id="cd06257">
    <property type="entry name" value="DnaJ"/>
    <property type="match status" value="1"/>
</dbReference>
<dbReference type="AlphaFoldDB" id="A0AAD5WEA2"/>
<dbReference type="InterPro" id="IPR052594">
    <property type="entry name" value="J_domain-containing_protein"/>
</dbReference>
<dbReference type="Pfam" id="PF00226">
    <property type="entry name" value="DnaJ"/>
    <property type="match status" value="1"/>
</dbReference>
<dbReference type="GO" id="GO:0005634">
    <property type="term" value="C:nucleus"/>
    <property type="evidence" value="ECO:0007669"/>
    <property type="project" value="TreeGrafter"/>
</dbReference>
<sequence length="249" mass="28224">MLLDDCKQYFNTDNLYEILHVDRIATASEIKKGYYKQSIKWHPDKAASDEDSAKDATAKFQIITKAYEILCDEERRALYDESGIIDEENLSSDSINLFRRVFKKVTVEDIEKFHNQYKGSEEEESDIVTAYNSWKGDMSKIINSVYCATFDDEDRIKGIIDRNISSGVLKKTAKYQASTSAAASAKRKRKAMKEAKEAEALLEEIRAKEGAGSLEQIIQQRQLARSSDADAFVDSLAAKYGAKKKRAKK</sequence>
<organism evidence="2 3">
    <name type="scientific">Parelaphostrongylus tenuis</name>
    <name type="common">Meningeal worm</name>
    <dbReference type="NCBI Taxonomy" id="148309"/>
    <lineage>
        <taxon>Eukaryota</taxon>
        <taxon>Metazoa</taxon>
        <taxon>Ecdysozoa</taxon>
        <taxon>Nematoda</taxon>
        <taxon>Chromadorea</taxon>
        <taxon>Rhabditida</taxon>
        <taxon>Rhabditina</taxon>
        <taxon>Rhabditomorpha</taxon>
        <taxon>Strongyloidea</taxon>
        <taxon>Metastrongylidae</taxon>
        <taxon>Parelaphostrongylus</taxon>
    </lineage>
</organism>
<dbReference type="Pfam" id="PF23302">
    <property type="entry name" value="HTH_DNAJC9"/>
    <property type="match status" value="1"/>
</dbReference>
<dbReference type="InterPro" id="IPR056453">
    <property type="entry name" value="HTH_DNAJC9"/>
</dbReference>
<dbReference type="SMART" id="SM00271">
    <property type="entry name" value="DnaJ"/>
    <property type="match status" value="1"/>
</dbReference>
<dbReference type="PROSITE" id="PS00636">
    <property type="entry name" value="DNAJ_1"/>
    <property type="match status" value="1"/>
</dbReference>
<reference evidence="2" key="1">
    <citation type="submission" date="2021-06" db="EMBL/GenBank/DDBJ databases">
        <title>Parelaphostrongylus tenuis whole genome reference sequence.</title>
        <authorList>
            <person name="Garwood T.J."/>
            <person name="Larsen P.A."/>
            <person name="Fountain-Jones N.M."/>
            <person name="Garbe J.R."/>
            <person name="Macchietto M.G."/>
            <person name="Kania S.A."/>
            <person name="Gerhold R.W."/>
            <person name="Richards J.E."/>
            <person name="Wolf T.M."/>
        </authorList>
    </citation>
    <scope>NUCLEOTIDE SEQUENCE</scope>
    <source>
        <strain evidence="2">MNPRO001-30</strain>
        <tissue evidence="2">Meninges</tissue>
    </source>
</reference>
<dbReference type="Proteomes" id="UP001196413">
    <property type="component" value="Unassembled WGS sequence"/>
</dbReference>
<dbReference type="PANTHER" id="PTHR44144:SF1">
    <property type="entry name" value="DNAJ HOMOLOG SUBFAMILY C MEMBER 9"/>
    <property type="match status" value="1"/>
</dbReference>
<dbReference type="InterPro" id="IPR001623">
    <property type="entry name" value="DnaJ_domain"/>
</dbReference>
<name>A0AAD5WEA2_PARTN</name>
<dbReference type="Gene3D" id="1.10.287.110">
    <property type="entry name" value="DnaJ domain"/>
    <property type="match status" value="1"/>
</dbReference>
<dbReference type="EMBL" id="JAHQIW010005778">
    <property type="protein sequence ID" value="KAJ1367099.1"/>
    <property type="molecule type" value="Genomic_DNA"/>
</dbReference>
<comment type="caution">
    <text evidence="2">The sequence shown here is derived from an EMBL/GenBank/DDBJ whole genome shotgun (WGS) entry which is preliminary data.</text>
</comment>
<dbReference type="PRINTS" id="PR00625">
    <property type="entry name" value="JDOMAIN"/>
</dbReference>
<dbReference type="GO" id="GO:0005737">
    <property type="term" value="C:cytoplasm"/>
    <property type="evidence" value="ECO:0007669"/>
    <property type="project" value="TreeGrafter"/>
</dbReference>
<dbReference type="InterPro" id="IPR018253">
    <property type="entry name" value="DnaJ_domain_CS"/>
</dbReference>